<organism evidence="2 3">
    <name type="scientific">Xenopus laevis</name>
    <name type="common">African clawed frog</name>
    <dbReference type="NCBI Taxonomy" id="8355"/>
    <lineage>
        <taxon>Eukaryota</taxon>
        <taxon>Metazoa</taxon>
        <taxon>Chordata</taxon>
        <taxon>Craniata</taxon>
        <taxon>Vertebrata</taxon>
        <taxon>Euteleostomi</taxon>
        <taxon>Amphibia</taxon>
        <taxon>Batrachia</taxon>
        <taxon>Anura</taxon>
        <taxon>Pipoidea</taxon>
        <taxon>Pipidae</taxon>
        <taxon>Xenopodinae</taxon>
        <taxon>Xenopus</taxon>
        <taxon>Xenopus</taxon>
    </lineage>
</organism>
<name>A0A974I390_XENLA</name>
<reference evidence="3" key="1">
    <citation type="journal article" date="2016" name="Nature">
        <title>Genome evolution in the allotetraploid frog Xenopus laevis.</title>
        <authorList>
            <person name="Session A.M."/>
            <person name="Uno Y."/>
            <person name="Kwon T."/>
            <person name="Chapman J.A."/>
            <person name="Toyoda A."/>
            <person name="Takahashi S."/>
            <person name="Fukui A."/>
            <person name="Hikosaka A."/>
            <person name="Suzuki A."/>
            <person name="Kondo M."/>
            <person name="van Heeringen S.J."/>
            <person name="Quigley I."/>
            <person name="Heinz S."/>
            <person name="Ogino H."/>
            <person name="Ochi H."/>
            <person name="Hellsten U."/>
            <person name="Lyons J.B."/>
            <person name="Simakov O."/>
            <person name="Putnam N."/>
            <person name="Stites J."/>
            <person name="Kuroki Y."/>
            <person name="Tanaka T."/>
            <person name="Michiue T."/>
            <person name="Watanabe M."/>
            <person name="Bogdanovic O."/>
            <person name="Lister R."/>
            <person name="Georgiou G."/>
            <person name="Paranjpe S.S."/>
            <person name="van Kruijsbergen I."/>
            <person name="Shu S."/>
            <person name="Carlson J."/>
            <person name="Kinoshita T."/>
            <person name="Ohta Y."/>
            <person name="Mawaribuchi S."/>
            <person name="Jenkins J."/>
            <person name="Grimwood J."/>
            <person name="Schmutz J."/>
            <person name="Mitros T."/>
            <person name="Mozaffari S.V."/>
            <person name="Suzuki Y."/>
            <person name="Haramoto Y."/>
            <person name="Yamamoto T.S."/>
            <person name="Takagi C."/>
            <person name="Heald R."/>
            <person name="Miller K."/>
            <person name="Haudenschild C."/>
            <person name="Kitzman J."/>
            <person name="Nakayama T."/>
            <person name="Izutsu Y."/>
            <person name="Robert J."/>
            <person name="Fortriede J."/>
            <person name="Burns K."/>
            <person name="Lotay V."/>
            <person name="Karimi K."/>
            <person name="Yasuoka Y."/>
            <person name="Dichmann D.S."/>
            <person name="Flajnik M.F."/>
            <person name="Houston D.W."/>
            <person name="Shendure J."/>
            <person name="DuPasquier L."/>
            <person name="Vize P.D."/>
            <person name="Zorn A.M."/>
            <person name="Ito M."/>
            <person name="Marcotte E.M."/>
            <person name="Wallingford J.B."/>
            <person name="Ito Y."/>
            <person name="Asashima M."/>
            <person name="Ueno N."/>
            <person name="Matsuda Y."/>
            <person name="Veenstra G.J."/>
            <person name="Fujiyama A."/>
            <person name="Harland R.M."/>
            <person name="Taira M."/>
            <person name="Rokhsar D.S."/>
        </authorList>
    </citation>
    <scope>NUCLEOTIDE SEQUENCE [LARGE SCALE GENOMIC DNA]</scope>
    <source>
        <strain evidence="3">J</strain>
    </source>
</reference>
<dbReference type="AlphaFoldDB" id="A0A974I390"/>
<evidence type="ECO:0000313" key="2">
    <source>
        <dbReference type="EMBL" id="OCT99541.1"/>
    </source>
</evidence>
<evidence type="ECO:0000256" key="1">
    <source>
        <dbReference type="SAM" id="Phobius"/>
    </source>
</evidence>
<keyword evidence="1" id="KW-0812">Transmembrane</keyword>
<evidence type="ECO:0000313" key="3">
    <source>
        <dbReference type="Proteomes" id="UP000694892"/>
    </source>
</evidence>
<feature type="transmembrane region" description="Helical" evidence="1">
    <location>
        <begin position="12"/>
        <end position="30"/>
    </location>
</feature>
<dbReference type="EMBL" id="CM004466">
    <property type="protein sequence ID" value="OCT99541.1"/>
    <property type="molecule type" value="Genomic_DNA"/>
</dbReference>
<accession>A0A974I390</accession>
<dbReference type="Proteomes" id="UP000694892">
    <property type="component" value="Chromosome 1L"/>
</dbReference>
<keyword evidence="1" id="KW-0472">Membrane</keyword>
<proteinExistence type="predicted"/>
<keyword evidence="1" id="KW-1133">Transmembrane helix</keyword>
<sequence length="76" mass="8609">MQINPGTPRCFMVGIITVTVVATICTIQLFLASNIIYCIFFVLCLCDICFFCIFYNKSDYKNGRPAGSFYFPLKSL</sequence>
<gene>
    <name evidence="2" type="ORF">XELAEV_18005323mg</name>
</gene>
<protein>
    <submittedName>
        <fullName evidence="2">Uncharacterized protein</fullName>
    </submittedName>
</protein>
<feature type="transmembrane region" description="Helical" evidence="1">
    <location>
        <begin position="36"/>
        <end position="55"/>
    </location>
</feature>